<dbReference type="InterPro" id="IPR006785">
    <property type="entry name" value="Pex14_N"/>
</dbReference>
<evidence type="ECO:0000313" key="13">
    <source>
        <dbReference type="Proteomes" id="UP001632037"/>
    </source>
</evidence>
<keyword evidence="13" id="KW-1185">Reference proteome</keyword>
<evidence type="ECO:0000256" key="3">
    <source>
        <dbReference type="ARBA" id="ARBA00022927"/>
    </source>
</evidence>
<accession>A0ABD3FEA8</accession>
<evidence type="ECO:0000256" key="9">
    <source>
        <dbReference type="ARBA" id="ARBA00046271"/>
    </source>
</evidence>
<dbReference type="PANTHER" id="PTHR23058:SF0">
    <property type="entry name" value="PEROXISOMAL MEMBRANE PROTEIN PEX14"/>
    <property type="match status" value="1"/>
</dbReference>
<evidence type="ECO:0000256" key="2">
    <source>
        <dbReference type="ARBA" id="ARBA00022448"/>
    </source>
</evidence>
<keyword evidence="4" id="KW-0811">Translocation</keyword>
<dbReference type="AlphaFoldDB" id="A0ABD3FEA8"/>
<evidence type="ECO:0000256" key="5">
    <source>
        <dbReference type="ARBA" id="ARBA00023136"/>
    </source>
</evidence>
<proteinExistence type="inferred from homology"/>
<keyword evidence="2 10" id="KW-0813">Transport</keyword>
<feature type="domain" description="Peroxisome membrane anchor protein Pex14p N-terminal" evidence="11">
    <location>
        <begin position="7"/>
        <end position="48"/>
    </location>
</feature>
<dbReference type="Pfam" id="PF04695">
    <property type="entry name" value="Pex14_N"/>
    <property type="match status" value="1"/>
</dbReference>
<reference evidence="12 13" key="1">
    <citation type="submission" date="2024-09" db="EMBL/GenBank/DDBJ databases">
        <title>Genome sequencing and assembly of Phytophthora oleae, isolate VK10A, causative agent of rot of olive drupes.</title>
        <authorList>
            <person name="Conti Taguali S."/>
            <person name="Riolo M."/>
            <person name="La Spada F."/>
            <person name="Cacciola S.O."/>
            <person name="Dionisio G."/>
        </authorList>
    </citation>
    <scope>NUCLEOTIDE SEQUENCE [LARGE SCALE GENOMIC DNA]</scope>
    <source>
        <strain evidence="12 13">VK10A</strain>
    </source>
</reference>
<gene>
    <name evidence="12" type="ORF">V7S43_009895</name>
</gene>
<dbReference type="InterPro" id="IPR036388">
    <property type="entry name" value="WH-like_DNA-bd_sf"/>
</dbReference>
<evidence type="ECO:0000256" key="4">
    <source>
        <dbReference type="ARBA" id="ARBA00023010"/>
    </source>
</evidence>
<dbReference type="InterPro" id="IPR025655">
    <property type="entry name" value="PEX14"/>
</dbReference>
<evidence type="ECO:0000256" key="6">
    <source>
        <dbReference type="ARBA" id="ARBA00023140"/>
    </source>
</evidence>
<comment type="similarity">
    <text evidence="1 10">Belongs to the peroxin-14 family.</text>
</comment>
<dbReference type="GO" id="GO:0005778">
    <property type="term" value="C:peroxisomal membrane"/>
    <property type="evidence" value="ECO:0007669"/>
    <property type="project" value="UniProtKB-SubCell"/>
</dbReference>
<protein>
    <recommendedName>
        <fullName evidence="7 10">Peroxisomal membrane protein PEX14</fullName>
    </recommendedName>
    <alternativeName>
        <fullName evidence="8 10">Peroxin-14</fullName>
    </alternativeName>
</protein>
<keyword evidence="6 10" id="KW-0576">Peroxisome</keyword>
<evidence type="ECO:0000256" key="1">
    <source>
        <dbReference type="ARBA" id="ARBA00005443"/>
    </source>
</evidence>
<dbReference type="Gene3D" id="1.10.10.10">
    <property type="entry name" value="Winged helix-like DNA-binding domain superfamily/Winged helix DNA-binding domain"/>
    <property type="match status" value="1"/>
</dbReference>
<evidence type="ECO:0000256" key="10">
    <source>
        <dbReference type="RuleBase" id="RU367032"/>
    </source>
</evidence>
<evidence type="ECO:0000313" key="12">
    <source>
        <dbReference type="EMBL" id="KAL3665267.1"/>
    </source>
</evidence>
<keyword evidence="5 10" id="KW-0472">Membrane</keyword>
<evidence type="ECO:0000259" key="11">
    <source>
        <dbReference type="Pfam" id="PF04695"/>
    </source>
</evidence>
<keyword evidence="3 10" id="KW-0653">Protein transport</keyword>
<dbReference type="GO" id="GO:0016560">
    <property type="term" value="P:protein import into peroxisome matrix, docking"/>
    <property type="evidence" value="ECO:0007669"/>
    <property type="project" value="UniProtKB-UniRule"/>
</dbReference>
<dbReference type="PANTHER" id="PTHR23058">
    <property type="entry name" value="PEROXISOMAL MEMBRANE PROTEIN PEX14"/>
    <property type="match status" value="1"/>
</dbReference>
<comment type="caution">
    <text evidence="12">The sequence shown here is derived from an EMBL/GenBank/DDBJ whole genome shotgun (WGS) entry which is preliminary data.</text>
</comment>
<dbReference type="Proteomes" id="UP001632037">
    <property type="component" value="Unassembled WGS sequence"/>
</dbReference>
<sequence length="317" mass="35890">MMPRDLSLLQKCEEFLLHPTVRALSLAQRVDFLEKKGLSPEEITQCLKSVERRNGLSQLAKRTAEELTASSDLTASESISTVSKSPLKLLQFIVKKYGLVTLLLALLGFGYAQFRRRKTQQLLLQHENHRTQHRQRMHTRVEALLAVVKDQQTQYNQAAELLDARVTKYLAEQQVTSETKTSVSANQLTRGSELRSLQSELLELKSAVVDSYLQPKVVNKVVEVIKEIPIVLRPAEATVTERLTEVVQSSTNQGNSEKIVRGTRKETKKIKPVVENRSDIRDQTTLSSEEITELFKRGQVEEEMSTAGSYRVLFATQ</sequence>
<evidence type="ECO:0000256" key="7">
    <source>
        <dbReference type="ARBA" id="ARBA00029502"/>
    </source>
</evidence>
<comment type="function">
    <text evidence="10">Component of the PEX13-PEX14 docking complex, a translocon channel that specifically mediates the import of peroxisomal cargo proteins bound to PEX5 receptor. The PEX13-PEX14 docking complex forms a large import pore which can be opened to a diameter of about 9 nm. Mechanistically, PEX5 receptor along with cargo proteins associates with the PEX14 subunit of the PEX13-PEX14 docking complex in the cytosol, leading to the insertion of the receptor into the organelle membrane with the concomitant translocation of the cargo into the peroxisome matrix.</text>
</comment>
<name>A0ABD3FEA8_9STRA</name>
<dbReference type="EMBL" id="JBIMZQ010000021">
    <property type="protein sequence ID" value="KAL3665267.1"/>
    <property type="molecule type" value="Genomic_DNA"/>
</dbReference>
<organism evidence="12 13">
    <name type="scientific">Phytophthora oleae</name>
    <dbReference type="NCBI Taxonomy" id="2107226"/>
    <lineage>
        <taxon>Eukaryota</taxon>
        <taxon>Sar</taxon>
        <taxon>Stramenopiles</taxon>
        <taxon>Oomycota</taxon>
        <taxon>Peronosporomycetes</taxon>
        <taxon>Peronosporales</taxon>
        <taxon>Peronosporaceae</taxon>
        <taxon>Phytophthora</taxon>
    </lineage>
</organism>
<comment type="subcellular location">
    <subcellularLocation>
        <location evidence="9 10">Peroxisome membrane</location>
    </subcellularLocation>
</comment>
<evidence type="ECO:0000256" key="8">
    <source>
        <dbReference type="ARBA" id="ARBA00029691"/>
    </source>
</evidence>